<sequence>MKILEVIIENTDGYSNSKIIPDAAFIGYLSPNHKFETFTERQAADADYHHSFLVKDLNAYDAEGGLTFVRFGGDPIISIKGTPAIDPYDDTSSAMISELARRIIKSGANPDMPIEIENMGFSRTEAPYQGKKIGTLLQWAMRNQQ</sequence>
<evidence type="ECO:0000313" key="1">
    <source>
        <dbReference type="EMBL" id="CAB4133631.1"/>
    </source>
</evidence>
<name>A0A6J5LHG7_9CAUD</name>
<protein>
    <submittedName>
        <fullName evidence="1">Uncharacterized protein</fullName>
    </submittedName>
</protein>
<accession>A0A6J5LHG7</accession>
<proteinExistence type="predicted"/>
<reference evidence="1" key="1">
    <citation type="submission" date="2020-04" db="EMBL/GenBank/DDBJ databases">
        <authorList>
            <person name="Chiriac C."/>
            <person name="Salcher M."/>
            <person name="Ghai R."/>
            <person name="Kavagutti S V."/>
        </authorList>
    </citation>
    <scope>NUCLEOTIDE SEQUENCE</scope>
</reference>
<dbReference type="EMBL" id="LR796274">
    <property type="protein sequence ID" value="CAB4133631.1"/>
    <property type="molecule type" value="Genomic_DNA"/>
</dbReference>
<gene>
    <name evidence="1" type="ORF">UFOVP257_353</name>
</gene>
<organism evidence="1">
    <name type="scientific">uncultured Caudovirales phage</name>
    <dbReference type="NCBI Taxonomy" id="2100421"/>
    <lineage>
        <taxon>Viruses</taxon>
        <taxon>Duplodnaviria</taxon>
        <taxon>Heunggongvirae</taxon>
        <taxon>Uroviricota</taxon>
        <taxon>Caudoviricetes</taxon>
        <taxon>Peduoviridae</taxon>
        <taxon>Maltschvirus</taxon>
        <taxon>Maltschvirus maltsch</taxon>
    </lineage>
</organism>